<feature type="region of interest" description="Disordered" evidence="1">
    <location>
        <begin position="1"/>
        <end position="35"/>
    </location>
</feature>
<reference evidence="3" key="2">
    <citation type="submission" date="2015-01" db="EMBL/GenBank/DDBJ databases">
        <title>Evolutionary Origins and Diversification of the Mycorrhizal Mutualists.</title>
        <authorList>
            <consortium name="DOE Joint Genome Institute"/>
            <consortium name="Mycorrhizal Genomics Consortium"/>
            <person name="Kohler A."/>
            <person name="Kuo A."/>
            <person name="Nagy L.G."/>
            <person name="Floudas D."/>
            <person name="Copeland A."/>
            <person name="Barry K.W."/>
            <person name="Cichocki N."/>
            <person name="Veneault-Fourrey C."/>
            <person name="LaButti K."/>
            <person name="Lindquist E.A."/>
            <person name="Lipzen A."/>
            <person name="Lundell T."/>
            <person name="Morin E."/>
            <person name="Murat C."/>
            <person name="Riley R."/>
            <person name="Ohm R."/>
            <person name="Sun H."/>
            <person name="Tunlid A."/>
            <person name="Henrissat B."/>
            <person name="Grigoriev I.V."/>
            <person name="Hibbett D.S."/>
            <person name="Martin F."/>
        </authorList>
    </citation>
    <scope>NUCLEOTIDE SEQUENCE [LARGE SCALE GENOMIC DNA]</scope>
    <source>
        <strain evidence="3">Marx 270</strain>
    </source>
</reference>
<dbReference type="EMBL" id="KN831969">
    <property type="protein sequence ID" value="KIO04755.1"/>
    <property type="molecule type" value="Genomic_DNA"/>
</dbReference>
<gene>
    <name evidence="2" type="ORF">M404DRAFT_25867</name>
</gene>
<evidence type="ECO:0000313" key="3">
    <source>
        <dbReference type="Proteomes" id="UP000054217"/>
    </source>
</evidence>
<dbReference type="HOGENOM" id="CLU_2292834_0_0_1"/>
<feature type="compositionally biased region" description="Basic and acidic residues" evidence="1">
    <location>
        <begin position="23"/>
        <end position="35"/>
    </location>
</feature>
<accession>A0A0C3NV53</accession>
<feature type="compositionally biased region" description="Polar residues" evidence="1">
    <location>
        <begin position="85"/>
        <end position="101"/>
    </location>
</feature>
<dbReference type="AlphaFoldDB" id="A0A0C3NV53"/>
<dbReference type="InParanoid" id="A0A0C3NV53"/>
<organism evidence="2 3">
    <name type="scientific">Pisolithus tinctorius Marx 270</name>
    <dbReference type="NCBI Taxonomy" id="870435"/>
    <lineage>
        <taxon>Eukaryota</taxon>
        <taxon>Fungi</taxon>
        <taxon>Dikarya</taxon>
        <taxon>Basidiomycota</taxon>
        <taxon>Agaricomycotina</taxon>
        <taxon>Agaricomycetes</taxon>
        <taxon>Agaricomycetidae</taxon>
        <taxon>Boletales</taxon>
        <taxon>Sclerodermatineae</taxon>
        <taxon>Pisolithaceae</taxon>
        <taxon>Pisolithus</taxon>
    </lineage>
</organism>
<feature type="region of interest" description="Disordered" evidence="1">
    <location>
        <begin position="70"/>
        <end position="101"/>
    </location>
</feature>
<feature type="compositionally biased region" description="Low complexity" evidence="1">
    <location>
        <begin position="1"/>
        <end position="13"/>
    </location>
</feature>
<dbReference type="Proteomes" id="UP000054217">
    <property type="component" value="Unassembled WGS sequence"/>
</dbReference>
<evidence type="ECO:0000256" key="1">
    <source>
        <dbReference type="SAM" id="MobiDB-lite"/>
    </source>
</evidence>
<sequence>MEKVATTGATTTGDCALTQGNNRESDVMGREEGGDAKKAQLYSSTRRMSVYSCFLWHVYVHVHARWQVKLPPDEEAAEPSKTLIRDNQSPCTSPQPLQDAE</sequence>
<proteinExistence type="predicted"/>
<protein>
    <submittedName>
        <fullName evidence="2">Uncharacterized protein</fullName>
    </submittedName>
</protein>
<name>A0A0C3NV53_PISTI</name>
<reference evidence="2 3" key="1">
    <citation type="submission" date="2014-04" db="EMBL/GenBank/DDBJ databases">
        <authorList>
            <consortium name="DOE Joint Genome Institute"/>
            <person name="Kuo A."/>
            <person name="Kohler A."/>
            <person name="Costa M.D."/>
            <person name="Nagy L.G."/>
            <person name="Floudas D."/>
            <person name="Copeland A."/>
            <person name="Barry K.W."/>
            <person name="Cichocki N."/>
            <person name="Veneault-Fourrey C."/>
            <person name="LaButti K."/>
            <person name="Lindquist E.A."/>
            <person name="Lipzen A."/>
            <person name="Lundell T."/>
            <person name="Morin E."/>
            <person name="Murat C."/>
            <person name="Sun H."/>
            <person name="Tunlid A."/>
            <person name="Henrissat B."/>
            <person name="Grigoriev I.V."/>
            <person name="Hibbett D.S."/>
            <person name="Martin F."/>
            <person name="Nordberg H.P."/>
            <person name="Cantor M.N."/>
            <person name="Hua S.X."/>
        </authorList>
    </citation>
    <scope>NUCLEOTIDE SEQUENCE [LARGE SCALE GENOMIC DNA]</scope>
    <source>
        <strain evidence="2 3">Marx 270</strain>
    </source>
</reference>
<evidence type="ECO:0000313" key="2">
    <source>
        <dbReference type="EMBL" id="KIO04755.1"/>
    </source>
</evidence>
<keyword evidence="3" id="KW-1185">Reference proteome</keyword>